<evidence type="ECO:0000256" key="5">
    <source>
        <dbReference type="ARBA" id="ARBA00022553"/>
    </source>
</evidence>
<dbReference type="InterPro" id="IPR036097">
    <property type="entry name" value="HisK_dim/P_sf"/>
</dbReference>
<keyword evidence="7 19" id="KW-0812">Transmembrane</keyword>
<feature type="transmembrane region" description="Helical" evidence="19">
    <location>
        <begin position="14"/>
        <end position="34"/>
    </location>
</feature>
<keyword evidence="10" id="KW-0067">ATP-binding</keyword>
<evidence type="ECO:0000256" key="16">
    <source>
        <dbReference type="PROSITE-ProRule" id="PRU00110"/>
    </source>
</evidence>
<dbReference type="Proteomes" id="UP000199514">
    <property type="component" value="Unassembled WGS sequence"/>
</dbReference>
<dbReference type="OrthoDB" id="9811889at2"/>
<dbReference type="InterPro" id="IPR008207">
    <property type="entry name" value="Sig_transdc_His_kin_Hpt_dom"/>
</dbReference>
<sequence length="1021" mass="114539">MAIQLTQFYIRRLVISYIVALSLIALVAFVGFFFTVPISKQQQDCLHYINVARTQRMIFQKLEKNVLILEHGRNTPAEQQETLKRISRGLRRWKNHQKGLRLGDDSLRLPANNDQKAQTLLQETEPYFQTLTHTFDAILTHPTDKEFVSKNIIILFENESAWMRTMDNVITHYNERSEVLAQKHQIANLITTILVIILLFLEGYYIFRPVILRLSESVNALNEALEESNTAQNDALEKQKFIEKIADTTPGVLFVYDMQLKRNIYSNREMTALLGYTPEEVAQLQEEKGGPALVHPDDVAIVRYQLSLFDGMDNNAVQEYEYRVLHKDGLYRWVHLRNTLFLRDGQGRAKQIIAVAQDITHRKEIEQKLEQAKKQAEQANVAKSEFLANMSHEIRTPMNGIMGFVDLLLETPVSAQQRDYLETIKNSSDSLLTIINDILDFSKIEAGKLEISPVTFDLQKVVSEAMKIISLKAHTKNVELICNIAPDVPNFLVGDVFRLRQILMNLLSNAVKFTHKGQVELEIGLNPAAVETDNVGLVFKIKDTGIGISARQLEHIFSPFTQAESSTTRFYGGTGLGLSICRNLAYLMGGTIRAESVVGLGSSFVCELPFGLASEFLLEKDNQSSSIGQVAGWKVLIVDDNELNLELLSKMLTGWKMQVVAVSNTALALAHLQKAQKENTPFQLLLTDSNMPESDGFVLVQQAKELGCDTNLVVMMLSSSDVAGEVQRANKSKIDGYLLKPVMAFELQRAILAAVEKATLRQPPRPKKHFRILLAEDNTVNQKLAQTLLERAGHKVLIVTNGEEAIQQYNAQPFDLILMDVQMPVIDGLTAARIIRNAEASTTRHTPIVAMTASAMKGDKERCLAAGMDAYLTKPLQVEVLYGVLEQWQGAFDNVPLPTENQSDIIPVFDAAKALARLQSSDLLRDLLQMFLVEAQSRWEEANVLLAQKEAEKAIQATHGVVGMAAAVGLESLEMNLRELESLLKAETIDWEQVQNKQALAAQIFQQSKETITDYLLAKEV</sequence>
<keyword evidence="26" id="KW-1185">Reference proteome</keyword>
<feature type="modified residue" description="4-aspartylphosphate" evidence="17">
    <location>
        <position position="820"/>
    </location>
</feature>
<evidence type="ECO:0000259" key="22">
    <source>
        <dbReference type="PROSITE" id="PS50112"/>
    </source>
</evidence>
<dbReference type="InterPro" id="IPR011006">
    <property type="entry name" value="CheY-like_superfamily"/>
</dbReference>
<evidence type="ECO:0000256" key="11">
    <source>
        <dbReference type="ARBA" id="ARBA00022989"/>
    </source>
</evidence>
<keyword evidence="11 19" id="KW-1133">Transmembrane helix</keyword>
<dbReference type="Gene3D" id="1.10.287.130">
    <property type="match status" value="1"/>
</dbReference>
<dbReference type="NCBIfam" id="TIGR00229">
    <property type="entry name" value="sensory_box"/>
    <property type="match status" value="1"/>
</dbReference>
<dbReference type="InterPro" id="IPR000700">
    <property type="entry name" value="PAS-assoc_C"/>
</dbReference>
<dbReference type="InterPro" id="IPR003594">
    <property type="entry name" value="HATPase_dom"/>
</dbReference>
<dbReference type="SMART" id="SM00086">
    <property type="entry name" value="PAC"/>
    <property type="match status" value="1"/>
</dbReference>
<evidence type="ECO:0000256" key="17">
    <source>
        <dbReference type="PROSITE-ProRule" id="PRU00169"/>
    </source>
</evidence>
<keyword evidence="9" id="KW-0418">Kinase</keyword>
<dbReference type="SUPFAM" id="SSF47384">
    <property type="entry name" value="Homodimeric domain of signal transducing histidine kinase"/>
    <property type="match status" value="1"/>
</dbReference>
<evidence type="ECO:0000259" key="24">
    <source>
        <dbReference type="PROSITE" id="PS50894"/>
    </source>
</evidence>
<dbReference type="STRING" id="927664.SAMN05421780_102506"/>
<feature type="domain" description="HPt" evidence="24">
    <location>
        <begin position="920"/>
        <end position="1021"/>
    </location>
</feature>
<dbReference type="Pfam" id="PF08447">
    <property type="entry name" value="PAS_3"/>
    <property type="match status" value="1"/>
</dbReference>
<evidence type="ECO:0000259" key="23">
    <source>
        <dbReference type="PROSITE" id="PS50113"/>
    </source>
</evidence>
<dbReference type="CDD" id="cd16922">
    <property type="entry name" value="HATPase_EvgS-ArcB-TorS-like"/>
    <property type="match status" value="1"/>
</dbReference>
<accession>A0A1I1GG58</accession>
<evidence type="ECO:0000256" key="9">
    <source>
        <dbReference type="ARBA" id="ARBA00022777"/>
    </source>
</evidence>
<evidence type="ECO:0000256" key="13">
    <source>
        <dbReference type="ARBA" id="ARBA00023136"/>
    </source>
</evidence>
<feature type="domain" description="Response regulatory" evidence="21">
    <location>
        <begin position="634"/>
        <end position="755"/>
    </location>
</feature>
<evidence type="ECO:0000256" key="8">
    <source>
        <dbReference type="ARBA" id="ARBA00022741"/>
    </source>
</evidence>
<dbReference type="PROSITE" id="PS50112">
    <property type="entry name" value="PAS"/>
    <property type="match status" value="1"/>
</dbReference>
<evidence type="ECO:0000256" key="7">
    <source>
        <dbReference type="ARBA" id="ARBA00022692"/>
    </source>
</evidence>
<evidence type="ECO:0000256" key="15">
    <source>
        <dbReference type="ARBA" id="ARBA00068150"/>
    </source>
</evidence>
<dbReference type="PANTHER" id="PTHR45339">
    <property type="entry name" value="HYBRID SIGNAL TRANSDUCTION HISTIDINE KINASE J"/>
    <property type="match status" value="1"/>
</dbReference>
<evidence type="ECO:0000313" key="26">
    <source>
        <dbReference type="Proteomes" id="UP000199514"/>
    </source>
</evidence>
<dbReference type="InterPro" id="IPR036890">
    <property type="entry name" value="HATPase_C_sf"/>
</dbReference>
<keyword evidence="4" id="KW-1003">Cell membrane</keyword>
<dbReference type="PROSITE" id="PS50110">
    <property type="entry name" value="RESPONSE_REGULATORY"/>
    <property type="match status" value="2"/>
</dbReference>
<name>A0A1I1GG58_9BACT</name>
<dbReference type="InterPro" id="IPR004358">
    <property type="entry name" value="Sig_transdc_His_kin-like_C"/>
</dbReference>
<evidence type="ECO:0000256" key="4">
    <source>
        <dbReference type="ARBA" id="ARBA00022475"/>
    </source>
</evidence>
<dbReference type="PROSITE" id="PS50113">
    <property type="entry name" value="PAC"/>
    <property type="match status" value="1"/>
</dbReference>
<comment type="subunit">
    <text evidence="14">At low DSF concentrations, interacts with RpfF.</text>
</comment>
<dbReference type="GO" id="GO:0000155">
    <property type="term" value="F:phosphorelay sensor kinase activity"/>
    <property type="evidence" value="ECO:0007669"/>
    <property type="project" value="InterPro"/>
</dbReference>
<feature type="domain" description="Histidine kinase" evidence="20">
    <location>
        <begin position="389"/>
        <end position="612"/>
    </location>
</feature>
<dbReference type="SUPFAM" id="SSF52172">
    <property type="entry name" value="CheY-like"/>
    <property type="match status" value="2"/>
</dbReference>
<evidence type="ECO:0000256" key="6">
    <source>
        <dbReference type="ARBA" id="ARBA00022679"/>
    </source>
</evidence>
<feature type="domain" description="PAS" evidence="22">
    <location>
        <begin position="238"/>
        <end position="315"/>
    </location>
</feature>
<feature type="coiled-coil region" evidence="18">
    <location>
        <begin position="355"/>
        <end position="389"/>
    </location>
</feature>
<dbReference type="Gene3D" id="3.40.50.2300">
    <property type="match status" value="2"/>
</dbReference>
<dbReference type="Pfam" id="PF02518">
    <property type="entry name" value="HATPase_c"/>
    <property type="match status" value="1"/>
</dbReference>
<feature type="domain" description="Response regulatory" evidence="21">
    <location>
        <begin position="771"/>
        <end position="889"/>
    </location>
</feature>
<keyword evidence="8" id="KW-0547">Nucleotide-binding</keyword>
<dbReference type="InterPro" id="IPR001789">
    <property type="entry name" value="Sig_transdc_resp-reg_receiver"/>
</dbReference>
<dbReference type="FunFam" id="1.10.287.130:FF:000002">
    <property type="entry name" value="Two-component osmosensing histidine kinase"/>
    <property type="match status" value="1"/>
</dbReference>
<dbReference type="SMART" id="SM00448">
    <property type="entry name" value="REC"/>
    <property type="match status" value="2"/>
</dbReference>
<dbReference type="CDD" id="cd00130">
    <property type="entry name" value="PAS"/>
    <property type="match status" value="1"/>
</dbReference>
<evidence type="ECO:0000259" key="21">
    <source>
        <dbReference type="PROSITE" id="PS50110"/>
    </source>
</evidence>
<dbReference type="Pfam" id="PF00512">
    <property type="entry name" value="HisKA"/>
    <property type="match status" value="1"/>
</dbReference>
<dbReference type="InterPro" id="IPR005467">
    <property type="entry name" value="His_kinase_dom"/>
</dbReference>
<dbReference type="PRINTS" id="PR00344">
    <property type="entry name" value="BCTRLSENSOR"/>
</dbReference>
<protein>
    <recommendedName>
        <fullName evidence="15">Sensory/regulatory protein RpfC</fullName>
        <ecNumber evidence="3">2.7.13.3</ecNumber>
    </recommendedName>
</protein>
<dbReference type="Gene3D" id="3.30.565.10">
    <property type="entry name" value="Histidine kinase-like ATPase, C-terminal domain"/>
    <property type="match status" value="1"/>
</dbReference>
<evidence type="ECO:0000256" key="3">
    <source>
        <dbReference type="ARBA" id="ARBA00012438"/>
    </source>
</evidence>
<dbReference type="FunFam" id="3.30.565.10:FF:000010">
    <property type="entry name" value="Sensor histidine kinase RcsC"/>
    <property type="match status" value="1"/>
</dbReference>
<keyword evidence="5 17" id="KW-0597">Phosphoprotein</keyword>
<reference evidence="25 26" key="1">
    <citation type="submission" date="2016-10" db="EMBL/GenBank/DDBJ databases">
        <authorList>
            <person name="de Groot N.N."/>
        </authorList>
    </citation>
    <scope>NUCLEOTIDE SEQUENCE [LARGE SCALE GENOMIC DNA]</scope>
    <source>
        <strain evidence="25 26">DSM 6793</strain>
    </source>
</reference>
<dbReference type="Gene3D" id="1.20.120.160">
    <property type="entry name" value="HPT domain"/>
    <property type="match status" value="1"/>
</dbReference>
<dbReference type="RefSeq" id="WP_091509441.1">
    <property type="nucleotide sequence ID" value="NZ_FOLE01000002.1"/>
</dbReference>
<dbReference type="Pfam" id="PF13675">
    <property type="entry name" value="PilJ"/>
    <property type="match status" value="1"/>
</dbReference>
<keyword evidence="18" id="KW-0175">Coiled coil</keyword>
<dbReference type="PROSITE" id="PS50109">
    <property type="entry name" value="HIS_KIN"/>
    <property type="match status" value="1"/>
</dbReference>
<keyword evidence="6" id="KW-0808">Transferase</keyword>
<dbReference type="InterPro" id="IPR036641">
    <property type="entry name" value="HPT_dom_sf"/>
</dbReference>
<dbReference type="PROSITE" id="PS50894">
    <property type="entry name" value="HPT"/>
    <property type="match status" value="1"/>
</dbReference>
<evidence type="ECO:0000256" key="19">
    <source>
        <dbReference type="SAM" id="Phobius"/>
    </source>
</evidence>
<dbReference type="CDD" id="cd00082">
    <property type="entry name" value="HisKA"/>
    <property type="match status" value="1"/>
</dbReference>
<evidence type="ECO:0000256" key="10">
    <source>
        <dbReference type="ARBA" id="ARBA00022840"/>
    </source>
</evidence>
<evidence type="ECO:0000256" key="14">
    <source>
        <dbReference type="ARBA" id="ARBA00064003"/>
    </source>
</evidence>
<dbReference type="Pfam" id="PF00072">
    <property type="entry name" value="Response_reg"/>
    <property type="match status" value="2"/>
</dbReference>
<dbReference type="SUPFAM" id="SSF55785">
    <property type="entry name" value="PYP-like sensor domain (PAS domain)"/>
    <property type="match status" value="1"/>
</dbReference>
<dbReference type="SMART" id="SM00388">
    <property type="entry name" value="HisKA"/>
    <property type="match status" value="1"/>
</dbReference>
<dbReference type="EMBL" id="FOLE01000002">
    <property type="protein sequence ID" value="SFC08343.1"/>
    <property type="molecule type" value="Genomic_DNA"/>
</dbReference>
<feature type="domain" description="PAC" evidence="23">
    <location>
        <begin position="318"/>
        <end position="371"/>
    </location>
</feature>
<dbReference type="GO" id="GO:0005524">
    <property type="term" value="F:ATP binding"/>
    <property type="evidence" value="ECO:0007669"/>
    <property type="project" value="UniProtKB-KW"/>
</dbReference>
<organism evidence="25 26">
    <name type="scientific">Flexibacter flexilis DSM 6793</name>
    <dbReference type="NCBI Taxonomy" id="927664"/>
    <lineage>
        <taxon>Bacteria</taxon>
        <taxon>Pseudomonadati</taxon>
        <taxon>Bacteroidota</taxon>
        <taxon>Cytophagia</taxon>
        <taxon>Cytophagales</taxon>
        <taxon>Flexibacteraceae</taxon>
        <taxon>Flexibacter</taxon>
    </lineage>
</organism>
<comment type="catalytic activity">
    <reaction evidence="1">
        <text>ATP + protein L-histidine = ADP + protein N-phospho-L-histidine.</text>
        <dbReference type="EC" id="2.7.13.3"/>
    </reaction>
</comment>
<keyword evidence="12" id="KW-0902">Two-component regulatory system</keyword>
<dbReference type="InterPro" id="IPR000014">
    <property type="entry name" value="PAS"/>
</dbReference>
<dbReference type="CDD" id="cd00156">
    <property type="entry name" value="REC"/>
    <property type="match status" value="1"/>
</dbReference>
<dbReference type="InterPro" id="IPR029095">
    <property type="entry name" value="NarX-like_N"/>
</dbReference>
<dbReference type="Pfam" id="PF01627">
    <property type="entry name" value="Hpt"/>
    <property type="match status" value="1"/>
</dbReference>
<evidence type="ECO:0000259" key="20">
    <source>
        <dbReference type="PROSITE" id="PS50109"/>
    </source>
</evidence>
<dbReference type="AlphaFoldDB" id="A0A1I1GG58"/>
<proteinExistence type="predicted"/>
<dbReference type="SUPFAM" id="SSF47226">
    <property type="entry name" value="Histidine-containing phosphotransfer domain, HPT domain"/>
    <property type="match status" value="1"/>
</dbReference>
<dbReference type="SUPFAM" id="SSF55874">
    <property type="entry name" value="ATPase domain of HSP90 chaperone/DNA topoisomerase II/histidine kinase"/>
    <property type="match status" value="1"/>
</dbReference>
<evidence type="ECO:0000256" key="1">
    <source>
        <dbReference type="ARBA" id="ARBA00000085"/>
    </source>
</evidence>
<dbReference type="InterPro" id="IPR013655">
    <property type="entry name" value="PAS_fold_3"/>
</dbReference>
<comment type="subcellular location">
    <subcellularLocation>
        <location evidence="2">Cell membrane</location>
        <topology evidence="2">Multi-pass membrane protein</topology>
    </subcellularLocation>
</comment>
<dbReference type="InterPro" id="IPR001610">
    <property type="entry name" value="PAC"/>
</dbReference>
<dbReference type="Gene3D" id="3.30.450.20">
    <property type="entry name" value="PAS domain"/>
    <property type="match status" value="1"/>
</dbReference>
<evidence type="ECO:0000256" key="18">
    <source>
        <dbReference type="SAM" id="Coils"/>
    </source>
</evidence>
<keyword evidence="13 19" id="KW-0472">Membrane</keyword>
<evidence type="ECO:0000256" key="12">
    <source>
        <dbReference type="ARBA" id="ARBA00023012"/>
    </source>
</evidence>
<dbReference type="PANTHER" id="PTHR45339:SF1">
    <property type="entry name" value="HYBRID SIGNAL TRANSDUCTION HISTIDINE KINASE J"/>
    <property type="match status" value="1"/>
</dbReference>
<dbReference type="EC" id="2.7.13.3" evidence="3"/>
<gene>
    <name evidence="25" type="ORF">SAMN05421780_102506</name>
</gene>
<dbReference type="GO" id="GO:0005886">
    <property type="term" value="C:plasma membrane"/>
    <property type="evidence" value="ECO:0007669"/>
    <property type="project" value="UniProtKB-SubCell"/>
</dbReference>
<feature type="modified residue" description="4-aspartylphosphate" evidence="17">
    <location>
        <position position="688"/>
    </location>
</feature>
<dbReference type="InterPro" id="IPR035965">
    <property type="entry name" value="PAS-like_dom_sf"/>
</dbReference>
<evidence type="ECO:0000313" key="25">
    <source>
        <dbReference type="EMBL" id="SFC08343.1"/>
    </source>
</evidence>
<evidence type="ECO:0000256" key="2">
    <source>
        <dbReference type="ARBA" id="ARBA00004651"/>
    </source>
</evidence>
<feature type="modified residue" description="Phosphohistidine" evidence="16">
    <location>
        <position position="959"/>
    </location>
</feature>
<dbReference type="CDD" id="cd17546">
    <property type="entry name" value="REC_hyHK_CKI1_RcsC-like"/>
    <property type="match status" value="1"/>
</dbReference>
<dbReference type="InterPro" id="IPR003661">
    <property type="entry name" value="HisK_dim/P_dom"/>
</dbReference>
<dbReference type="SMART" id="SM00387">
    <property type="entry name" value="HATPase_c"/>
    <property type="match status" value="1"/>
</dbReference>